<dbReference type="KEGG" id="plon:Pla110_01200"/>
<evidence type="ECO:0000313" key="11">
    <source>
        <dbReference type="Proteomes" id="UP000317178"/>
    </source>
</evidence>
<evidence type="ECO:0000313" key="10">
    <source>
        <dbReference type="EMBL" id="QDU78419.1"/>
    </source>
</evidence>
<dbReference type="GO" id="GO:0006935">
    <property type="term" value="P:chemotaxis"/>
    <property type="evidence" value="ECO:0007669"/>
    <property type="project" value="InterPro"/>
</dbReference>
<feature type="compositionally biased region" description="Polar residues" evidence="6">
    <location>
        <begin position="172"/>
        <end position="183"/>
    </location>
</feature>
<dbReference type="SUPFAM" id="SSF55785">
    <property type="entry name" value="PYP-like sensor domain (PAS domain)"/>
    <property type="match status" value="2"/>
</dbReference>
<dbReference type="PANTHER" id="PTHR32089:SF112">
    <property type="entry name" value="LYSOZYME-LIKE PROTEIN-RELATED"/>
    <property type="match status" value="1"/>
</dbReference>
<dbReference type="GO" id="GO:0020037">
    <property type="term" value="F:heme binding"/>
    <property type="evidence" value="ECO:0007669"/>
    <property type="project" value="InterPro"/>
</dbReference>
<dbReference type="Pfam" id="PF13426">
    <property type="entry name" value="PAS_9"/>
    <property type="match status" value="1"/>
</dbReference>
<dbReference type="SMART" id="SM00091">
    <property type="entry name" value="PAS"/>
    <property type="match status" value="3"/>
</dbReference>
<dbReference type="Pfam" id="PF00015">
    <property type="entry name" value="MCPsignal"/>
    <property type="match status" value="1"/>
</dbReference>
<dbReference type="PROSITE" id="PS01033">
    <property type="entry name" value="GLOBIN"/>
    <property type="match status" value="1"/>
</dbReference>
<sequence>MTLNVPLLRESFELLAPHAGELADRFYDKLFTDYPHLESLFVNAEMPEQRKKLVQALSTVVKSLEQPEKLQSVLEELGRRHGGYGVTAEDYEPVALSLLVVMEEMAGEAWSEELALVWQEALEAIATIMINASVETRSKELVTTSTSVSSTSGLRSDAYSNQTDSNQERPHNNPSNSGTTGNHIQEEWKMPVQSTNSTTEQGTASQKFEQFYGMVEHSPLSFVFVEVDGTVTYINHKGQELFTKLAPVLGFSTQDLIGSPVTKLYQAAPELEVNPAILRAPQKITLDLHDEIIDVNIVPVRDDAGTLQGFFQSWDLITERATRAAAAAKAQSMLDQIPINVMMANLDCEITYINPASIKTLKSIEALLPVKADQMLGQSIDIFHHNPAHQRALLADPRNLPHRAQIAVGPETLDLLVSPVSDDSGRFIGPMVTWEVITEKLRLENEMVRIQNMMENIPINVMLANKDCEIVFMNPASERTLRSIESLLPVPVDKIIGGSIDVFHKAPEHQRALLRDPNNLPHRAKINVGDQTLDLLVSAIFDKNNDYVGPMVTWDVITERVKLADDFENNVKGVVTAVTASATEMQDNSKAMAALTEETARQSQVVAAASEEATKNVETVSSATEELSSSISEIARHVQDASMMTAQAVEEANRTNVTIKDLGVASNEIGQVIKVITSIAQQTNLLALNATIEAARAGEAGKGFAVVANEVKELARQTARATEEISQKIEAIQNVTGGAAEAIQSIGTSIGRINEISTTIASAVEEQTAATSEISRNVSEAARGTAEVSNNITGVSKAAEEGGQGAVEISRSADALAAESARLDKVTGDFLIKMRAI</sequence>
<dbReference type="InterPro" id="IPR035965">
    <property type="entry name" value="PAS-like_dom_sf"/>
</dbReference>
<protein>
    <submittedName>
        <fullName evidence="10">Methyl-accepting chemotaxis protein 4</fullName>
    </submittedName>
</protein>
<dbReference type="CDD" id="cd11386">
    <property type="entry name" value="MCP_signal"/>
    <property type="match status" value="1"/>
</dbReference>
<evidence type="ECO:0000259" key="8">
    <source>
        <dbReference type="PROSITE" id="PS50111"/>
    </source>
</evidence>
<dbReference type="PROSITE" id="PS50192">
    <property type="entry name" value="T_SNARE"/>
    <property type="match status" value="1"/>
</dbReference>
<evidence type="ECO:0000259" key="9">
    <source>
        <dbReference type="PROSITE" id="PS50192"/>
    </source>
</evidence>
<keyword evidence="2" id="KW-1003">Cell membrane</keyword>
<evidence type="ECO:0000259" key="7">
    <source>
        <dbReference type="PROSITE" id="PS01033"/>
    </source>
</evidence>
<dbReference type="Pfam" id="PF00042">
    <property type="entry name" value="Globin"/>
    <property type="match status" value="1"/>
</dbReference>
<keyword evidence="2" id="KW-0997">Cell inner membrane</keyword>
<dbReference type="Pfam" id="PF13188">
    <property type="entry name" value="PAS_8"/>
    <property type="match status" value="1"/>
</dbReference>
<keyword evidence="11" id="KW-1185">Reference proteome</keyword>
<comment type="similarity">
    <text evidence="4">Belongs to the methyl-accepting chemotaxis (MCP) protein family.</text>
</comment>
<dbReference type="Gene3D" id="1.10.287.950">
    <property type="entry name" value="Methyl-accepting chemotaxis protein"/>
    <property type="match status" value="1"/>
</dbReference>
<dbReference type="SUPFAM" id="SSF58104">
    <property type="entry name" value="Methyl-accepting chemotaxis protein (MCP) signaling domain"/>
    <property type="match status" value="1"/>
</dbReference>
<dbReference type="CDD" id="cd12131">
    <property type="entry name" value="HGbI-like"/>
    <property type="match status" value="1"/>
</dbReference>
<dbReference type="InterPro" id="IPR012292">
    <property type="entry name" value="Globin/Proto"/>
</dbReference>
<feature type="compositionally biased region" description="Low complexity" evidence="6">
    <location>
        <begin position="142"/>
        <end position="152"/>
    </location>
</feature>
<organism evidence="10 11">
    <name type="scientific">Polystyrenella longa</name>
    <dbReference type="NCBI Taxonomy" id="2528007"/>
    <lineage>
        <taxon>Bacteria</taxon>
        <taxon>Pseudomonadati</taxon>
        <taxon>Planctomycetota</taxon>
        <taxon>Planctomycetia</taxon>
        <taxon>Planctomycetales</taxon>
        <taxon>Planctomycetaceae</taxon>
        <taxon>Polystyrenella</taxon>
    </lineage>
</organism>
<dbReference type="Proteomes" id="UP000317178">
    <property type="component" value="Chromosome"/>
</dbReference>
<dbReference type="GO" id="GO:0007165">
    <property type="term" value="P:signal transduction"/>
    <property type="evidence" value="ECO:0007669"/>
    <property type="project" value="UniProtKB-KW"/>
</dbReference>
<dbReference type="Gene3D" id="3.30.450.20">
    <property type="entry name" value="PAS domain"/>
    <property type="match status" value="3"/>
</dbReference>
<dbReference type="InterPro" id="IPR000971">
    <property type="entry name" value="Globin"/>
</dbReference>
<evidence type="ECO:0000256" key="1">
    <source>
        <dbReference type="ARBA" id="ARBA00004429"/>
    </source>
</evidence>
<dbReference type="GO" id="GO:0004888">
    <property type="term" value="F:transmembrane signaling receptor activity"/>
    <property type="evidence" value="ECO:0007669"/>
    <property type="project" value="InterPro"/>
</dbReference>
<dbReference type="GO" id="GO:0005886">
    <property type="term" value="C:plasma membrane"/>
    <property type="evidence" value="ECO:0007669"/>
    <property type="project" value="UniProtKB-SubCell"/>
</dbReference>
<dbReference type="RefSeq" id="WP_144992149.1">
    <property type="nucleotide sequence ID" value="NZ_CP036281.1"/>
</dbReference>
<dbReference type="AlphaFoldDB" id="A0A518CGS3"/>
<gene>
    <name evidence="10" type="primary">mcp4</name>
    <name evidence="10" type="ORF">Pla110_01200</name>
</gene>
<keyword evidence="3 5" id="KW-0807">Transducer</keyword>
<dbReference type="InterPro" id="IPR000727">
    <property type="entry name" value="T_SNARE_dom"/>
</dbReference>
<name>A0A518CGS3_9PLAN</name>
<dbReference type="PROSITE" id="PS50111">
    <property type="entry name" value="CHEMOTAXIS_TRANSDUC_2"/>
    <property type="match status" value="1"/>
</dbReference>
<evidence type="ECO:0000256" key="6">
    <source>
        <dbReference type="SAM" id="MobiDB-lite"/>
    </source>
</evidence>
<dbReference type="Gene3D" id="1.10.490.10">
    <property type="entry name" value="Globins"/>
    <property type="match status" value="1"/>
</dbReference>
<dbReference type="SMART" id="SM00283">
    <property type="entry name" value="MA"/>
    <property type="match status" value="1"/>
</dbReference>
<dbReference type="InterPro" id="IPR004090">
    <property type="entry name" value="Chemotax_Me-accpt_rcpt"/>
</dbReference>
<accession>A0A518CGS3</accession>
<dbReference type="SUPFAM" id="SSF46458">
    <property type="entry name" value="Globin-like"/>
    <property type="match status" value="1"/>
</dbReference>
<evidence type="ECO:0000256" key="4">
    <source>
        <dbReference type="ARBA" id="ARBA00029447"/>
    </source>
</evidence>
<dbReference type="InterPro" id="IPR009050">
    <property type="entry name" value="Globin-like_sf"/>
</dbReference>
<dbReference type="OrthoDB" id="221239at2"/>
<feature type="domain" description="Globin" evidence="7">
    <location>
        <begin position="1"/>
        <end position="134"/>
    </location>
</feature>
<dbReference type="InterPro" id="IPR004089">
    <property type="entry name" value="MCPsignal_dom"/>
</dbReference>
<keyword evidence="2" id="KW-0472">Membrane</keyword>
<dbReference type="InterPro" id="IPR000014">
    <property type="entry name" value="PAS"/>
</dbReference>
<feature type="region of interest" description="Disordered" evidence="6">
    <location>
        <begin position="139"/>
        <end position="183"/>
    </location>
</feature>
<dbReference type="PANTHER" id="PTHR32089">
    <property type="entry name" value="METHYL-ACCEPTING CHEMOTAXIS PROTEIN MCPB"/>
    <property type="match status" value="1"/>
</dbReference>
<dbReference type="EMBL" id="CP036281">
    <property type="protein sequence ID" value="QDU78419.1"/>
    <property type="molecule type" value="Genomic_DNA"/>
</dbReference>
<feature type="domain" description="Methyl-accepting transducer" evidence="8">
    <location>
        <begin position="581"/>
        <end position="817"/>
    </location>
</feature>
<proteinExistence type="inferred from homology"/>
<dbReference type="GO" id="GO:0019825">
    <property type="term" value="F:oxygen binding"/>
    <property type="evidence" value="ECO:0007669"/>
    <property type="project" value="InterPro"/>
</dbReference>
<evidence type="ECO:0000256" key="3">
    <source>
        <dbReference type="ARBA" id="ARBA00023224"/>
    </source>
</evidence>
<feature type="domain" description="T-SNARE coiled-coil homology" evidence="9">
    <location>
        <begin position="733"/>
        <end position="795"/>
    </location>
</feature>
<evidence type="ECO:0000256" key="2">
    <source>
        <dbReference type="ARBA" id="ARBA00022519"/>
    </source>
</evidence>
<comment type="subcellular location">
    <subcellularLocation>
        <location evidence="1">Cell inner membrane</location>
        <topology evidence="1">Multi-pass membrane protein</topology>
    </subcellularLocation>
</comment>
<dbReference type="PRINTS" id="PR00260">
    <property type="entry name" value="CHEMTRNSDUCR"/>
</dbReference>
<evidence type="ECO:0000256" key="5">
    <source>
        <dbReference type="PROSITE-ProRule" id="PRU00284"/>
    </source>
</evidence>
<reference evidence="10 11" key="1">
    <citation type="submission" date="2019-02" db="EMBL/GenBank/DDBJ databases">
        <title>Deep-cultivation of Planctomycetes and their phenomic and genomic characterization uncovers novel biology.</title>
        <authorList>
            <person name="Wiegand S."/>
            <person name="Jogler M."/>
            <person name="Boedeker C."/>
            <person name="Pinto D."/>
            <person name="Vollmers J."/>
            <person name="Rivas-Marin E."/>
            <person name="Kohn T."/>
            <person name="Peeters S.H."/>
            <person name="Heuer A."/>
            <person name="Rast P."/>
            <person name="Oberbeckmann S."/>
            <person name="Bunk B."/>
            <person name="Jeske O."/>
            <person name="Meyerdierks A."/>
            <person name="Storesund J.E."/>
            <person name="Kallscheuer N."/>
            <person name="Luecker S."/>
            <person name="Lage O.M."/>
            <person name="Pohl T."/>
            <person name="Merkel B.J."/>
            <person name="Hornburger P."/>
            <person name="Mueller R.-W."/>
            <person name="Bruemmer F."/>
            <person name="Labrenz M."/>
            <person name="Spormann A.M."/>
            <person name="Op den Camp H."/>
            <person name="Overmann J."/>
            <person name="Amann R."/>
            <person name="Jetten M.S.M."/>
            <person name="Mascher T."/>
            <person name="Medema M.H."/>
            <person name="Devos D.P."/>
            <person name="Kaster A.-K."/>
            <person name="Ovreas L."/>
            <person name="Rohde M."/>
            <person name="Galperin M.Y."/>
            <person name="Jogler C."/>
        </authorList>
    </citation>
    <scope>NUCLEOTIDE SEQUENCE [LARGE SCALE GENOMIC DNA]</scope>
    <source>
        <strain evidence="10 11">Pla110</strain>
    </source>
</reference>